<keyword evidence="2 8" id="KW-0645">Protease</keyword>
<dbReference type="Pfam" id="PF19290">
    <property type="entry name" value="PmbA_TldD_2nd"/>
    <property type="match status" value="1"/>
</dbReference>
<gene>
    <name evidence="8" type="ORF">ROA7450_00682</name>
</gene>
<dbReference type="GO" id="GO:0008237">
    <property type="term" value="F:metallopeptidase activity"/>
    <property type="evidence" value="ECO:0007669"/>
    <property type="project" value="UniProtKB-KW"/>
</dbReference>
<evidence type="ECO:0000259" key="7">
    <source>
        <dbReference type="Pfam" id="PF19290"/>
    </source>
</evidence>
<evidence type="ECO:0000256" key="1">
    <source>
        <dbReference type="ARBA" id="ARBA00005836"/>
    </source>
</evidence>
<dbReference type="Pfam" id="PF19289">
    <property type="entry name" value="PmbA_TldD_3rd"/>
    <property type="match status" value="1"/>
</dbReference>
<dbReference type="PIRSF" id="PIRSF004919">
    <property type="entry name" value="TldD"/>
    <property type="match status" value="1"/>
</dbReference>
<feature type="domain" description="Metalloprotease TldD/E central" evidence="7">
    <location>
        <begin position="121"/>
        <end position="229"/>
    </location>
</feature>
<sequence>MTENSFRPFETALDRDQALKHLRGATRGADDGELFLERRRAEALVFEDGRVKNASYDASEGFGLRAVQGEVTGYAHSSDVSEDAIKRAVSTVRLAVGSDSSVLAPPPAPTNRRLYTDADPISGIEFPVKLETLRQIDAYARDLDPRVVQVSATIAASHQEVVILRPDGSELHDIRPMTRVNVSVIVEENGLRESGSAGGGGRVGLDGLLDPSDWQRKADEALRLALVNLNAEPAPAGVMDVVLGPGWPGILLHEAIGHGLEGDFNRKGSSAFAGLMGKRIAAPGVTVLDDGTIPDRRGSITIDDEGTPSGKNTLIEDGILVGFMQDRQNARLMGVKPTGNGRRESYAHAPMPRMTNTYMLGGDTAPEDIVADLKDGIYAVGFGGGQVDITNGKFVFSCTEAYRVKNGKVGAPVKGATLIGDGATSLNQIRALGNDMALDPGMGNCGKQGQWVPVGVGQPTVMIGGLTVGGSAA</sequence>
<dbReference type="InterPro" id="IPR035068">
    <property type="entry name" value="TldD/PmbA_N"/>
</dbReference>
<dbReference type="Gene3D" id="3.30.2290.10">
    <property type="entry name" value="PmbA/TldD superfamily"/>
    <property type="match status" value="1"/>
</dbReference>
<protein>
    <submittedName>
        <fullName evidence="8">Protease TldD</fullName>
    </submittedName>
</protein>
<keyword evidence="3" id="KW-0378">Hydrolase</keyword>
<dbReference type="InterPro" id="IPR051463">
    <property type="entry name" value="Peptidase_U62_metallo"/>
</dbReference>
<dbReference type="PANTHER" id="PTHR30624">
    <property type="entry name" value="UNCHARACTERIZED PROTEIN TLDD AND PMBA"/>
    <property type="match status" value="1"/>
</dbReference>
<organism evidence="8 9">
    <name type="scientific">Roseovarius albus</name>
    <dbReference type="NCBI Taxonomy" id="1247867"/>
    <lineage>
        <taxon>Bacteria</taxon>
        <taxon>Pseudomonadati</taxon>
        <taxon>Pseudomonadota</taxon>
        <taxon>Alphaproteobacteria</taxon>
        <taxon>Rhodobacterales</taxon>
        <taxon>Roseobacteraceae</taxon>
        <taxon>Roseovarius</taxon>
    </lineage>
</organism>
<dbReference type="RefSeq" id="WP_085804250.1">
    <property type="nucleotide sequence ID" value="NZ_FWFX01000002.1"/>
</dbReference>
<proteinExistence type="inferred from homology"/>
<evidence type="ECO:0000259" key="5">
    <source>
        <dbReference type="Pfam" id="PF01523"/>
    </source>
</evidence>
<dbReference type="Proteomes" id="UP000193061">
    <property type="component" value="Unassembled WGS sequence"/>
</dbReference>
<comment type="similarity">
    <text evidence="1">Belongs to the peptidase U62 family.</text>
</comment>
<keyword evidence="9" id="KW-1185">Reference proteome</keyword>
<name>A0A1X6YFZ9_9RHOB</name>
<dbReference type="InterPro" id="IPR045570">
    <property type="entry name" value="Metalloprtase-TldD/E_cen_dom"/>
</dbReference>
<dbReference type="InterPro" id="IPR025502">
    <property type="entry name" value="TldD"/>
</dbReference>
<feature type="domain" description="Metalloprotease TldD/E C-terminal" evidence="6">
    <location>
        <begin position="237"/>
        <end position="470"/>
    </location>
</feature>
<reference evidence="8 9" key="1">
    <citation type="submission" date="2017-03" db="EMBL/GenBank/DDBJ databases">
        <authorList>
            <person name="Afonso C.L."/>
            <person name="Miller P.J."/>
            <person name="Scott M.A."/>
            <person name="Spackman E."/>
            <person name="Goraichik I."/>
            <person name="Dimitrov K.M."/>
            <person name="Suarez D.L."/>
            <person name="Swayne D.E."/>
        </authorList>
    </citation>
    <scope>NUCLEOTIDE SEQUENCE [LARGE SCALE GENOMIC DNA]</scope>
    <source>
        <strain evidence="8 9">CECT 7450</strain>
    </source>
</reference>
<evidence type="ECO:0000256" key="4">
    <source>
        <dbReference type="ARBA" id="ARBA00023049"/>
    </source>
</evidence>
<evidence type="ECO:0000256" key="3">
    <source>
        <dbReference type="ARBA" id="ARBA00022801"/>
    </source>
</evidence>
<dbReference type="GO" id="GO:0006508">
    <property type="term" value="P:proteolysis"/>
    <property type="evidence" value="ECO:0007669"/>
    <property type="project" value="UniProtKB-KW"/>
</dbReference>
<dbReference type="OrthoDB" id="9803213at2"/>
<dbReference type="AlphaFoldDB" id="A0A1X6YFZ9"/>
<evidence type="ECO:0000313" key="8">
    <source>
        <dbReference type="EMBL" id="SLN20323.1"/>
    </source>
</evidence>
<dbReference type="NCBIfam" id="NF008006">
    <property type="entry name" value="PRK10735.1"/>
    <property type="match status" value="1"/>
</dbReference>
<evidence type="ECO:0000256" key="2">
    <source>
        <dbReference type="ARBA" id="ARBA00022670"/>
    </source>
</evidence>
<dbReference type="InterPro" id="IPR036059">
    <property type="entry name" value="TldD/PmbA_sf"/>
</dbReference>
<feature type="domain" description="Metalloprotease TldD/E N-terminal" evidence="5">
    <location>
        <begin position="33"/>
        <end position="91"/>
    </location>
</feature>
<dbReference type="EMBL" id="FWFX01000002">
    <property type="protein sequence ID" value="SLN20323.1"/>
    <property type="molecule type" value="Genomic_DNA"/>
</dbReference>
<dbReference type="InterPro" id="IPR045569">
    <property type="entry name" value="Metalloprtase-TldD/E_C"/>
</dbReference>
<dbReference type="PANTHER" id="PTHR30624:SF4">
    <property type="entry name" value="METALLOPROTEASE TLDD"/>
    <property type="match status" value="1"/>
</dbReference>
<accession>A0A1X6YFZ9</accession>
<dbReference type="SUPFAM" id="SSF111283">
    <property type="entry name" value="Putative modulator of DNA gyrase, PmbA/TldD"/>
    <property type="match status" value="1"/>
</dbReference>
<dbReference type="InterPro" id="IPR002510">
    <property type="entry name" value="Metalloprtase-TldD/E_N"/>
</dbReference>
<evidence type="ECO:0000259" key="6">
    <source>
        <dbReference type="Pfam" id="PF19289"/>
    </source>
</evidence>
<keyword evidence="4" id="KW-0482">Metalloprotease</keyword>
<dbReference type="GO" id="GO:0005829">
    <property type="term" value="C:cytosol"/>
    <property type="evidence" value="ECO:0007669"/>
    <property type="project" value="TreeGrafter"/>
</dbReference>
<dbReference type="Pfam" id="PF01523">
    <property type="entry name" value="PmbA_TldD_1st"/>
    <property type="match status" value="1"/>
</dbReference>
<evidence type="ECO:0000313" key="9">
    <source>
        <dbReference type="Proteomes" id="UP000193061"/>
    </source>
</evidence>